<feature type="non-terminal residue" evidence="1">
    <location>
        <position position="1"/>
    </location>
</feature>
<sequence length="80" mass="9153">MCRTASPPAPRRSLYYGACRAWWWLARSRVSQAEAALTRARTYQLTWTHASEDIARCWLLAASEESEIHCHVCVSEKAEV</sequence>
<reference evidence="1 2" key="1">
    <citation type="journal article" date="2019" name="Sci. Rep.">
        <title>A high-quality genome of Eragrostis curvula grass provides insights into Poaceae evolution and supports new strategies to enhance forage quality.</title>
        <authorList>
            <person name="Carballo J."/>
            <person name="Santos B.A.C.M."/>
            <person name="Zappacosta D."/>
            <person name="Garbus I."/>
            <person name="Selva J.P."/>
            <person name="Gallo C.A."/>
            <person name="Diaz A."/>
            <person name="Albertini E."/>
            <person name="Caccamo M."/>
            <person name="Echenique V."/>
        </authorList>
    </citation>
    <scope>NUCLEOTIDE SEQUENCE [LARGE SCALE GENOMIC DNA]</scope>
    <source>
        <strain evidence="2">cv. Victoria</strain>
        <tissue evidence="1">Leaf</tissue>
    </source>
</reference>
<accession>A0A5J9WGN1</accession>
<evidence type="ECO:0000313" key="1">
    <source>
        <dbReference type="EMBL" id="TVU47348.1"/>
    </source>
</evidence>
<proteinExistence type="predicted"/>
<dbReference type="Gramene" id="TVU47348">
    <property type="protein sequence ID" value="TVU47348"/>
    <property type="gene ID" value="EJB05_06945"/>
</dbReference>
<evidence type="ECO:0000313" key="2">
    <source>
        <dbReference type="Proteomes" id="UP000324897"/>
    </source>
</evidence>
<organism evidence="1 2">
    <name type="scientific">Eragrostis curvula</name>
    <name type="common">weeping love grass</name>
    <dbReference type="NCBI Taxonomy" id="38414"/>
    <lineage>
        <taxon>Eukaryota</taxon>
        <taxon>Viridiplantae</taxon>
        <taxon>Streptophyta</taxon>
        <taxon>Embryophyta</taxon>
        <taxon>Tracheophyta</taxon>
        <taxon>Spermatophyta</taxon>
        <taxon>Magnoliopsida</taxon>
        <taxon>Liliopsida</taxon>
        <taxon>Poales</taxon>
        <taxon>Poaceae</taxon>
        <taxon>PACMAD clade</taxon>
        <taxon>Chloridoideae</taxon>
        <taxon>Eragrostideae</taxon>
        <taxon>Eragrostidinae</taxon>
        <taxon>Eragrostis</taxon>
    </lineage>
</organism>
<name>A0A5J9WGN1_9POAL</name>
<gene>
    <name evidence="1" type="ORF">EJB05_06945</name>
</gene>
<keyword evidence="2" id="KW-1185">Reference proteome</keyword>
<dbReference type="AlphaFoldDB" id="A0A5J9WGN1"/>
<dbReference type="EMBL" id="RWGY01000004">
    <property type="protein sequence ID" value="TVU47348.1"/>
    <property type="molecule type" value="Genomic_DNA"/>
</dbReference>
<dbReference type="Proteomes" id="UP000324897">
    <property type="component" value="Chromosome 5"/>
</dbReference>
<protein>
    <submittedName>
        <fullName evidence="1">Uncharacterized protein</fullName>
    </submittedName>
</protein>
<comment type="caution">
    <text evidence="1">The sequence shown here is derived from an EMBL/GenBank/DDBJ whole genome shotgun (WGS) entry which is preliminary data.</text>
</comment>